<dbReference type="RefSeq" id="WP_123201745.1">
    <property type="nucleotide sequence ID" value="NZ_RJMB01000012.1"/>
</dbReference>
<gene>
    <name evidence="2" type="ORF">EFW17_13620</name>
</gene>
<name>A0A3N0E8S8_9ACTN</name>
<proteinExistence type="predicted"/>
<feature type="transmembrane region" description="Helical" evidence="1">
    <location>
        <begin position="326"/>
        <end position="343"/>
    </location>
</feature>
<dbReference type="Pfam" id="PF07690">
    <property type="entry name" value="MFS_1"/>
    <property type="match status" value="1"/>
</dbReference>
<sequence>MSGPTFPKPAYEVRDLHGRLYRLGETDRELLGYSRAWIAWAAGLAMLAAGVGQYGYAVLLPAIAATQGWQPHDAVWVLAVWAACQAAAVYPVARLRSRVRIPPAALMAVGAVLCAAGLVTLGGSNDLALVMTTHAVLGGIGAGLVYGTCVSVVSRWYPERPARAHFASGAFAVGSIPLVVLAEHFTATDAPGSYFGVVAVVVLLLVGAAALVLKDPPAHWWPARIDPHLWAIDKSLNPGLRRNQPAIRRYAPEEVLRCPESALLYGAMTCVSAFALFDLAFVGVFAVSSDWSFGFAAFAVGTLAGASGVSRAVAGWAGIRFGRARTVVAALVLAGAAQAMILAGGQNGVALLLVFGCLCAGTSAGVCFALLPELVDDHFGDREALPNFGLFYGAKAVGGVAGVGLAATLLVPHGFAAGFAVAALVSLVGALLIGVLRRPGLPRVTVPDSRARQRESASHRGRST</sequence>
<dbReference type="Gene3D" id="1.20.1250.20">
    <property type="entry name" value="MFS general substrate transporter like domains"/>
    <property type="match status" value="2"/>
</dbReference>
<dbReference type="Proteomes" id="UP000269198">
    <property type="component" value="Unassembled WGS sequence"/>
</dbReference>
<reference evidence="2 3" key="1">
    <citation type="submission" date="2018-11" db="EMBL/GenBank/DDBJ databases">
        <title>The genome draft of YIM 96095.</title>
        <authorList>
            <person name="Tang S.-K."/>
            <person name="Chunyu W.-X."/>
            <person name="Feng Y.-Z."/>
        </authorList>
    </citation>
    <scope>NUCLEOTIDE SEQUENCE [LARGE SCALE GENOMIC DNA]</scope>
    <source>
        <strain evidence="2 3">YIM 96095</strain>
    </source>
</reference>
<comment type="caution">
    <text evidence="2">The sequence shown here is derived from an EMBL/GenBank/DDBJ whole genome shotgun (WGS) entry which is preliminary data.</text>
</comment>
<dbReference type="SUPFAM" id="SSF103473">
    <property type="entry name" value="MFS general substrate transporter"/>
    <property type="match status" value="1"/>
</dbReference>
<evidence type="ECO:0000313" key="2">
    <source>
        <dbReference type="EMBL" id="RNL84252.1"/>
    </source>
</evidence>
<keyword evidence="1" id="KW-0812">Transmembrane</keyword>
<feature type="transmembrane region" description="Helical" evidence="1">
    <location>
        <begin position="293"/>
        <end position="314"/>
    </location>
</feature>
<dbReference type="PANTHER" id="PTHR11360:SF304">
    <property type="entry name" value="MFS DOMAIN-CONTAINING PROTEIN"/>
    <property type="match status" value="1"/>
</dbReference>
<accession>A0A3N0E8S8</accession>
<feature type="transmembrane region" description="Helical" evidence="1">
    <location>
        <begin position="392"/>
        <end position="411"/>
    </location>
</feature>
<evidence type="ECO:0000313" key="3">
    <source>
        <dbReference type="Proteomes" id="UP000269198"/>
    </source>
</evidence>
<keyword evidence="1" id="KW-1133">Transmembrane helix</keyword>
<feature type="transmembrane region" description="Helical" evidence="1">
    <location>
        <begin position="105"/>
        <end position="123"/>
    </location>
</feature>
<dbReference type="GO" id="GO:0022857">
    <property type="term" value="F:transmembrane transporter activity"/>
    <property type="evidence" value="ECO:0007669"/>
    <property type="project" value="InterPro"/>
</dbReference>
<feature type="transmembrane region" description="Helical" evidence="1">
    <location>
        <begin position="164"/>
        <end position="182"/>
    </location>
</feature>
<dbReference type="PANTHER" id="PTHR11360">
    <property type="entry name" value="MONOCARBOXYLATE TRANSPORTER"/>
    <property type="match status" value="1"/>
</dbReference>
<feature type="transmembrane region" description="Helical" evidence="1">
    <location>
        <begin position="417"/>
        <end position="436"/>
    </location>
</feature>
<feature type="transmembrane region" description="Helical" evidence="1">
    <location>
        <begin position="75"/>
        <end position="93"/>
    </location>
</feature>
<dbReference type="EMBL" id="RJMB01000012">
    <property type="protein sequence ID" value="RNL84252.1"/>
    <property type="molecule type" value="Genomic_DNA"/>
</dbReference>
<organism evidence="2 3">
    <name type="scientific">Halostreptopolyspora alba</name>
    <dbReference type="NCBI Taxonomy" id="2487137"/>
    <lineage>
        <taxon>Bacteria</taxon>
        <taxon>Bacillati</taxon>
        <taxon>Actinomycetota</taxon>
        <taxon>Actinomycetes</taxon>
        <taxon>Streptosporangiales</taxon>
        <taxon>Nocardiopsidaceae</taxon>
        <taxon>Halostreptopolyspora</taxon>
    </lineage>
</organism>
<dbReference type="AlphaFoldDB" id="A0A3N0E8S8"/>
<dbReference type="InterPro" id="IPR036259">
    <property type="entry name" value="MFS_trans_sf"/>
</dbReference>
<protein>
    <submittedName>
        <fullName evidence="2">MFS transporter</fullName>
    </submittedName>
</protein>
<feature type="transmembrane region" description="Helical" evidence="1">
    <location>
        <begin position="37"/>
        <end position="63"/>
    </location>
</feature>
<keyword evidence="3" id="KW-1185">Reference proteome</keyword>
<dbReference type="InterPro" id="IPR050327">
    <property type="entry name" value="Proton-linked_MCT"/>
</dbReference>
<evidence type="ECO:0000256" key="1">
    <source>
        <dbReference type="SAM" id="Phobius"/>
    </source>
</evidence>
<dbReference type="OrthoDB" id="3283589at2"/>
<keyword evidence="1" id="KW-0472">Membrane</keyword>
<feature type="transmembrane region" description="Helical" evidence="1">
    <location>
        <begin position="262"/>
        <end position="287"/>
    </location>
</feature>
<feature type="transmembrane region" description="Helical" evidence="1">
    <location>
        <begin position="349"/>
        <end position="371"/>
    </location>
</feature>
<dbReference type="InterPro" id="IPR011701">
    <property type="entry name" value="MFS"/>
</dbReference>
<feature type="transmembrane region" description="Helical" evidence="1">
    <location>
        <begin position="194"/>
        <end position="213"/>
    </location>
</feature>
<feature type="transmembrane region" description="Helical" evidence="1">
    <location>
        <begin position="135"/>
        <end position="157"/>
    </location>
</feature>